<dbReference type="InterPro" id="IPR013783">
    <property type="entry name" value="Ig-like_fold"/>
</dbReference>
<dbReference type="AlphaFoldDB" id="A0A7D5D716"/>
<name>A0A7D5D716_9PSED</name>
<dbReference type="PANTHER" id="PTHR30251:SF4">
    <property type="entry name" value="SLR1668 PROTEIN"/>
    <property type="match status" value="1"/>
</dbReference>
<dbReference type="Proteomes" id="UP000509568">
    <property type="component" value="Chromosome"/>
</dbReference>
<proteinExistence type="predicted"/>
<dbReference type="InterPro" id="IPR016147">
    <property type="entry name" value="Pili_assmbl_chaperone_N"/>
</dbReference>
<feature type="domain" description="Pili assembly chaperone N-terminal" evidence="2">
    <location>
        <begin position="37"/>
        <end position="138"/>
    </location>
</feature>
<accession>A0A7D5D716</accession>
<dbReference type="RefSeq" id="WP_176570524.1">
    <property type="nucleotide sequence ID" value="NZ_CP056030.1"/>
</dbReference>
<reference evidence="3 4" key="1">
    <citation type="submission" date="2020-06" db="EMBL/GenBank/DDBJ databases">
        <title>Pseudomonas eucalypticola sp. nov., an endophyte of Eucalyptus dunnii leaves with biocontrol ability of eucalyptus leaf blight.</title>
        <authorList>
            <person name="Liu Y."/>
            <person name="Song Z."/>
            <person name="Zeng H."/>
            <person name="Lu M."/>
            <person name="Wang X."/>
            <person name="Lian X."/>
            <person name="Zhang Q."/>
        </authorList>
    </citation>
    <scope>NUCLEOTIDE SEQUENCE [LARGE SCALE GENOMIC DNA]</scope>
    <source>
        <strain evidence="3 4">NP-1</strain>
    </source>
</reference>
<dbReference type="GO" id="GO:0071555">
    <property type="term" value="P:cell wall organization"/>
    <property type="evidence" value="ECO:0007669"/>
    <property type="project" value="InterPro"/>
</dbReference>
<dbReference type="Gene3D" id="2.60.40.10">
    <property type="entry name" value="Immunoglobulins"/>
    <property type="match status" value="1"/>
</dbReference>
<dbReference type="Pfam" id="PF00345">
    <property type="entry name" value="PapD_N"/>
    <property type="match status" value="1"/>
</dbReference>
<sequence length="241" mass="26003">MHLATRLYRACALAGLCALAPQAHAQALEIMPIAQALEAGQRSASFTLTNRADHDTQVQVRSFQWTQANNTDVLDKTQALLVSPPFARIAPGQSQTIRLLLRQVPGGTEQAYRVVFDQLPDADPTKVALAFRLTVPVFASDAPRANADVQWRAVLEHGQGYVLAHNAGQAHAPLANLTLVDVGGHALKLSRPALPYLLVGQDGRWLIHASAQVLHAGDRLHLTTTGRGTAMDSWLTLEPSP</sequence>
<dbReference type="GO" id="GO:0030288">
    <property type="term" value="C:outer membrane-bounded periplasmic space"/>
    <property type="evidence" value="ECO:0007669"/>
    <property type="project" value="InterPro"/>
</dbReference>
<keyword evidence="4" id="KW-1185">Reference proteome</keyword>
<dbReference type="EMBL" id="CP056030">
    <property type="protein sequence ID" value="QKZ04336.1"/>
    <property type="molecule type" value="Genomic_DNA"/>
</dbReference>
<protein>
    <submittedName>
        <fullName evidence="3">Molecular chaperone</fullName>
    </submittedName>
</protein>
<feature type="signal peptide" evidence="1">
    <location>
        <begin position="1"/>
        <end position="25"/>
    </location>
</feature>
<gene>
    <name evidence="3" type="ORF">HWQ56_11280</name>
</gene>
<evidence type="ECO:0000256" key="1">
    <source>
        <dbReference type="SAM" id="SignalP"/>
    </source>
</evidence>
<feature type="chain" id="PRO_5028816517" evidence="1">
    <location>
        <begin position="26"/>
        <end position="241"/>
    </location>
</feature>
<evidence type="ECO:0000313" key="3">
    <source>
        <dbReference type="EMBL" id="QKZ04336.1"/>
    </source>
</evidence>
<evidence type="ECO:0000259" key="2">
    <source>
        <dbReference type="Pfam" id="PF00345"/>
    </source>
</evidence>
<dbReference type="SUPFAM" id="SSF49354">
    <property type="entry name" value="PapD-like"/>
    <property type="match status" value="1"/>
</dbReference>
<dbReference type="KEGG" id="pez:HWQ56_11280"/>
<evidence type="ECO:0000313" key="4">
    <source>
        <dbReference type="Proteomes" id="UP000509568"/>
    </source>
</evidence>
<dbReference type="PANTHER" id="PTHR30251">
    <property type="entry name" value="PILUS ASSEMBLY CHAPERONE"/>
    <property type="match status" value="1"/>
</dbReference>
<dbReference type="InterPro" id="IPR008962">
    <property type="entry name" value="PapD-like_sf"/>
</dbReference>
<organism evidence="3 4">
    <name type="scientific">Pseudomonas eucalypticola</name>
    <dbReference type="NCBI Taxonomy" id="2599595"/>
    <lineage>
        <taxon>Bacteria</taxon>
        <taxon>Pseudomonadati</taxon>
        <taxon>Pseudomonadota</taxon>
        <taxon>Gammaproteobacteria</taxon>
        <taxon>Pseudomonadales</taxon>
        <taxon>Pseudomonadaceae</taxon>
        <taxon>Pseudomonas</taxon>
    </lineage>
</organism>
<dbReference type="InterPro" id="IPR050643">
    <property type="entry name" value="Periplasmic_pilus_chap"/>
</dbReference>
<keyword evidence="1" id="KW-0732">Signal</keyword>